<proteinExistence type="predicted"/>
<reference evidence="1 2" key="1">
    <citation type="submission" date="2024-01" db="EMBL/GenBank/DDBJ databases">
        <title>The complete chloroplast genome sequence of Lithospermum erythrorhizon: insights into the phylogenetic relationship among Boraginaceae species and the maternal lineages of purple gromwells.</title>
        <authorList>
            <person name="Okada T."/>
            <person name="Watanabe K."/>
        </authorList>
    </citation>
    <scope>NUCLEOTIDE SEQUENCE [LARGE SCALE GENOMIC DNA]</scope>
</reference>
<sequence length="75" mass="8397">MDGIASSQETPSLDDLRAEAVRNILSCTSTDILMNGISLAKYEVLVGFQHIHVQILYARRHKFLSWPLLSILSLV</sequence>
<comment type="caution">
    <text evidence="1">The sequence shown here is derived from an EMBL/GenBank/DDBJ whole genome shotgun (WGS) entry which is preliminary data.</text>
</comment>
<accession>A0AAV3QC06</accession>
<dbReference type="AlphaFoldDB" id="A0AAV3QC06"/>
<dbReference type="EMBL" id="BAABME010004094">
    <property type="protein sequence ID" value="GAA0161153.1"/>
    <property type="molecule type" value="Genomic_DNA"/>
</dbReference>
<evidence type="ECO:0000313" key="2">
    <source>
        <dbReference type="Proteomes" id="UP001454036"/>
    </source>
</evidence>
<protein>
    <submittedName>
        <fullName evidence="1">Uncharacterized protein</fullName>
    </submittedName>
</protein>
<evidence type="ECO:0000313" key="1">
    <source>
        <dbReference type="EMBL" id="GAA0161153.1"/>
    </source>
</evidence>
<keyword evidence="2" id="KW-1185">Reference proteome</keyword>
<dbReference type="Proteomes" id="UP001454036">
    <property type="component" value="Unassembled WGS sequence"/>
</dbReference>
<gene>
    <name evidence="1" type="ORF">LIER_17532</name>
</gene>
<name>A0AAV3QC06_LITER</name>
<organism evidence="1 2">
    <name type="scientific">Lithospermum erythrorhizon</name>
    <name type="common">Purple gromwell</name>
    <name type="synonym">Lithospermum officinale var. erythrorhizon</name>
    <dbReference type="NCBI Taxonomy" id="34254"/>
    <lineage>
        <taxon>Eukaryota</taxon>
        <taxon>Viridiplantae</taxon>
        <taxon>Streptophyta</taxon>
        <taxon>Embryophyta</taxon>
        <taxon>Tracheophyta</taxon>
        <taxon>Spermatophyta</taxon>
        <taxon>Magnoliopsida</taxon>
        <taxon>eudicotyledons</taxon>
        <taxon>Gunneridae</taxon>
        <taxon>Pentapetalae</taxon>
        <taxon>asterids</taxon>
        <taxon>lamiids</taxon>
        <taxon>Boraginales</taxon>
        <taxon>Boraginaceae</taxon>
        <taxon>Boraginoideae</taxon>
        <taxon>Lithospermeae</taxon>
        <taxon>Lithospermum</taxon>
    </lineage>
</organism>